<dbReference type="KEGG" id="gbr:Gbro_1027"/>
<accession>D0L4B4</accession>
<dbReference type="HOGENOM" id="CLU_3118349_0_0_11"/>
<sequence>MRSLPLSSVARVRRSGGALLVRARLPAGALTIPDVVLTGGVGAELTRRTA</sequence>
<name>D0L4B4_GORB4</name>
<gene>
    <name evidence="1" type="ordered locus">Gbro_1027</name>
</gene>
<reference evidence="2" key="1">
    <citation type="submission" date="2009-10" db="EMBL/GenBank/DDBJ databases">
        <title>The complete chromosome of Gordonia bronchialis DSM 43247.</title>
        <authorList>
            <consortium name="US DOE Joint Genome Institute (JGI-PGF)"/>
            <person name="Lucas S."/>
            <person name="Copeland A."/>
            <person name="Lapidus A."/>
            <person name="Glavina del Rio T."/>
            <person name="Dalin E."/>
            <person name="Tice H."/>
            <person name="Bruce D."/>
            <person name="Goodwin L."/>
            <person name="Pitluck S."/>
            <person name="Kyrpides N."/>
            <person name="Mavromatis K."/>
            <person name="Ivanova N."/>
            <person name="Ovchinnikova G."/>
            <person name="Saunders E."/>
            <person name="Brettin T."/>
            <person name="Detter J.C."/>
            <person name="Han C."/>
            <person name="Larimer F."/>
            <person name="Land M."/>
            <person name="Hauser L."/>
            <person name="Markowitz V."/>
            <person name="Cheng J.-F."/>
            <person name="Hugenholtz P."/>
            <person name="Woyke T."/>
            <person name="Wu D."/>
            <person name="Jando M."/>
            <person name="Schneider S."/>
            <person name="Goeker M."/>
            <person name="Klenk H.-P."/>
            <person name="Eisen J.A."/>
        </authorList>
    </citation>
    <scope>NUCLEOTIDE SEQUENCE [LARGE SCALE GENOMIC DNA]</scope>
    <source>
        <strain evidence="2">ATCC 25592 / DSM 43247 / BCRC 13721 / JCM 3198 / KCTC 3076 / NBRC 16047 / NCTC 10667</strain>
    </source>
</reference>
<dbReference type="STRING" id="526226.Gbro_1027"/>
<proteinExistence type="predicted"/>
<organism evidence="1 2">
    <name type="scientific">Gordonia bronchialis (strain ATCC 25592 / DSM 43247 / BCRC 13721 / JCM 3198 / KCTC 3076 / NBRC 16047 / NCTC 10667)</name>
    <name type="common">Rhodococcus bronchialis</name>
    <dbReference type="NCBI Taxonomy" id="526226"/>
    <lineage>
        <taxon>Bacteria</taxon>
        <taxon>Bacillati</taxon>
        <taxon>Actinomycetota</taxon>
        <taxon>Actinomycetes</taxon>
        <taxon>Mycobacteriales</taxon>
        <taxon>Gordoniaceae</taxon>
        <taxon>Gordonia</taxon>
    </lineage>
</organism>
<protein>
    <submittedName>
        <fullName evidence="1">Uncharacterized protein</fullName>
    </submittedName>
</protein>
<evidence type="ECO:0000313" key="1">
    <source>
        <dbReference type="EMBL" id="ACY20338.1"/>
    </source>
</evidence>
<dbReference type="Proteomes" id="UP000001219">
    <property type="component" value="Chromosome"/>
</dbReference>
<dbReference type="AlphaFoldDB" id="D0L4B4"/>
<reference evidence="1 2" key="2">
    <citation type="journal article" date="2010" name="Stand. Genomic Sci.">
        <title>Complete genome sequence of Gordonia bronchialis type strain (3410).</title>
        <authorList>
            <person name="Ivanova N."/>
            <person name="Sikorski J."/>
            <person name="Jando M."/>
            <person name="Lapidus A."/>
            <person name="Nolan M."/>
            <person name="Lucas S."/>
            <person name="Del Rio T.G."/>
            <person name="Tice H."/>
            <person name="Copeland A."/>
            <person name="Cheng J.F."/>
            <person name="Chen F."/>
            <person name="Bruce D."/>
            <person name="Goodwin L."/>
            <person name="Pitluck S."/>
            <person name="Mavromatis K."/>
            <person name="Ovchinnikova G."/>
            <person name="Pati A."/>
            <person name="Chen A."/>
            <person name="Palaniappan K."/>
            <person name="Land M."/>
            <person name="Hauser L."/>
            <person name="Chang Y.J."/>
            <person name="Jeffries C.D."/>
            <person name="Chain P."/>
            <person name="Saunders E."/>
            <person name="Han C."/>
            <person name="Detter J.C."/>
            <person name="Brettin T."/>
            <person name="Rohde M."/>
            <person name="Goker M."/>
            <person name="Bristow J."/>
            <person name="Eisen J.A."/>
            <person name="Markowitz V."/>
            <person name="Hugenholtz P."/>
            <person name="Klenk H.P."/>
            <person name="Kyrpides N.C."/>
        </authorList>
    </citation>
    <scope>NUCLEOTIDE SEQUENCE [LARGE SCALE GENOMIC DNA]</scope>
    <source>
        <strain evidence="2">ATCC 25592 / DSM 43247 / BCRC 13721 / JCM 3198 / KCTC 3076 / NBRC 16047 / NCTC 10667</strain>
    </source>
</reference>
<dbReference type="EMBL" id="CP001802">
    <property type="protein sequence ID" value="ACY20338.1"/>
    <property type="molecule type" value="Genomic_DNA"/>
</dbReference>
<evidence type="ECO:0000313" key="2">
    <source>
        <dbReference type="Proteomes" id="UP000001219"/>
    </source>
</evidence>
<keyword evidence="2" id="KW-1185">Reference proteome</keyword>